<name>A0ABR2AHM0_9ROSI</name>
<comment type="caution">
    <text evidence="2">The sequence shown here is derived from an EMBL/GenBank/DDBJ whole genome shotgun (WGS) entry which is preliminary data.</text>
</comment>
<keyword evidence="3" id="KW-1185">Reference proteome</keyword>
<feature type="region of interest" description="Disordered" evidence="1">
    <location>
        <begin position="78"/>
        <end position="104"/>
    </location>
</feature>
<proteinExistence type="predicted"/>
<feature type="compositionally biased region" description="Polar residues" evidence="1">
    <location>
        <begin position="79"/>
        <end position="93"/>
    </location>
</feature>
<dbReference type="Proteomes" id="UP001472677">
    <property type="component" value="Unassembled WGS sequence"/>
</dbReference>
<feature type="compositionally biased region" description="Basic and acidic residues" evidence="1">
    <location>
        <begin position="94"/>
        <end position="104"/>
    </location>
</feature>
<organism evidence="2 3">
    <name type="scientific">Hibiscus sabdariffa</name>
    <name type="common">roselle</name>
    <dbReference type="NCBI Taxonomy" id="183260"/>
    <lineage>
        <taxon>Eukaryota</taxon>
        <taxon>Viridiplantae</taxon>
        <taxon>Streptophyta</taxon>
        <taxon>Embryophyta</taxon>
        <taxon>Tracheophyta</taxon>
        <taxon>Spermatophyta</taxon>
        <taxon>Magnoliopsida</taxon>
        <taxon>eudicotyledons</taxon>
        <taxon>Gunneridae</taxon>
        <taxon>Pentapetalae</taxon>
        <taxon>rosids</taxon>
        <taxon>malvids</taxon>
        <taxon>Malvales</taxon>
        <taxon>Malvaceae</taxon>
        <taxon>Malvoideae</taxon>
        <taxon>Hibiscus</taxon>
    </lineage>
</organism>
<dbReference type="EMBL" id="JBBPBM010000686">
    <property type="protein sequence ID" value="KAK8492823.1"/>
    <property type="molecule type" value="Genomic_DNA"/>
</dbReference>
<reference evidence="2 3" key="1">
    <citation type="journal article" date="2024" name="G3 (Bethesda)">
        <title>Genome assembly of Hibiscus sabdariffa L. provides insights into metabolisms of medicinal natural products.</title>
        <authorList>
            <person name="Kim T."/>
        </authorList>
    </citation>
    <scope>NUCLEOTIDE SEQUENCE [LARGE SCALE GENOMIC DNA]</scope>
    <source>
        <strain evidence="2">TK-2024</strain>
        <tissue evidence="2">Old leaves</tissue>
    </source>
</reference>
<accession>A0ABR2AHM0</accession>
<evidence type="ECO:0000256" key="1">
    <source>
        <dbReference type="SAM" id="MobiDB-lite"/>
    </source>
</evidence>
<gene>
    <name evidence="2" type="ORF">V6N12_032835</name>
</gene>
<evidence type="ECO:0000313" key="2">
    <source>
        <dbReference type="EMBL" id="KAK8492823.1"/>
    </source>
</evidence>
<sequence length="104" mass="11705">MPKEMGATIAQQQECQIAMQQLELAEDRVLPFWKYVGVRDKAVWKVLASISTNSLPTSPTFSNELRMPEEMPAIDLLKPTTQQQSDARFTAKSSSKDDAEKMKS</sequence>
<protein>
    <submittedName>
        <fullName evidence="2">Uncharacterized protein</fullName>
    </submittedName>
</protein>
<evidence type="ECO:0000313" key="3">
    <source>
        <dbReference type="Proteomes" id="UP001472677"/>
    </source>
</evidence>